<protein>
    <submittedName>
        <fullName evidence="2">Uncharacterized protein DUF4062</fullName>
    </submittedName>
</protein>
<feature type="domain" description="DUF4062" evidence="1">
    <location>
        <begin position="5"/>
        <end position="93"/>
    </location>
</feature>
<proteinExistence type="predicted"/>
<dbReference type="AlphaFoldDB" id="A0A3E0EAR8"/>
<keyword evidence="3" id="KW-1185">Reference proteome</keyword>
<comment type="caution">
    <text evidence="2">The sequence shown here is derived from an EMBL/GenBank/DDBJ whole genome shotgun (WGS) entry which is preliminary data.</text>
</comment>
<name>A0A3E0EAR8_9BACT</name>
<accession>A0A3E0EAR8</accession>
<evidence type="ECO:0000313" key="3">
    <source>
        <dbReference type="Proteomes" id="UP000256405"/>
    </source>
</evidence>
<dbReference type="InterPro" id="IPR025139">
    <property type="entry name" value="DUF4062"/>
</dbReference>
<dbReference type="OrthoDB" id="9810187at2"/>
<organism evidence="2 3">
    <name type="scientific">Algoriphagus antarcticus</name>
    <dbReference type="NCBI Taxonomy" id="238540"/>
    <lineage>
        <taxon>Bacteria</taxon>
        <taxon>Pseudomonadati</taxon>
        <taxon>Bacteroidota</taxon>
        <taxon>Cytophagia</taxon>
        <taxon>Cytophagales</taxon>
        <taxon>Cyclobacteriaceae</taxon>
        <taxon>Algoriphagus</taxon>
    </lineage>
</organism>
<dbReference type="EMBL" id="QUNF01000001">
    <property type="protein sequence ID" value="REG94349.1"/>
    <property type="molecule type" value="Genomic_DNA"/>
</dbReference>
<dbReference type="Pfam" id="PF13271">
    <property type="entry name" value="DUF4062"/>
    <property type="match status" value="1"/>
</dbReference>
<dbReference type="Proteomes" id="UP000256405">
    <property type="component" value="Unassembled WGS sequence"/>
</dbReference>
<evidence type="ECO:0000313" key="2">
    <source>
        <dbReference type="EMBL" id="REG94349.1"/>
    </source>
</evidence>
<dbReference type="RefSeq" id="WP_086543725.1">
    <property type="nucleotide sequence ID" value="NZ_MSSW01000088.1"/>
</dbReference>
<reference evidence="2 3" key="1">
    <citation type="submission" date="2018-08" db="EMBL/GenBank/DDBJ databases">
        <title>Genomic Encyclopedia of Archaeal and Bacterial Type Strains, Phase II (KMG-II): from individual species to whole genera.</title>
        <authorList>
            <person name="Goeker M."/>
        </authorList>
    </citation>
    <scope>NUCLEOTIDE SEQUENCE [LARGE SCALE GENOMIC DNA]</scope>
    <source>
        <strain evidence="2 3">DSM 15986</strain>
    </source>
</reference>
<sequence>MAKWKVYISSTFRDLKDLRSELINLFQNQLKYSFELSAIMERMFDDASYTPFLDDCVQAVLSSDIYIIILGNKVGSFPPNEDRTYTEIELDTALANDKRIFCLHLENFDEAEIDKKAKFSKNKVC</sequence>
<gene>
    <name evidence="2" type="ORF">C8N25_101176</name>
</gene>
<evidence type="ECO:0000259" key="1">
    <source>
        <dbReference type="Pfam" id="PF13271"/>
    </source>
</evidence>